<evidence type="ECO:0000256" key="6">
    <source>
        <dbReference type="ARBA" id="ARBA00023065"/>
    </source>
</evidence>
<evidence type="ECO:0000256" key="5">
    <source>
        <dbReference type="ARBA" id="ARBA00022989"/>
    </source>
</evidence>
<comment type="subcellular location">
    <subcellularLocation>
        <location evidence="1">Membrane</location>
        <topology evidence="1">Multi-pass membrane protein</topology>
    </subcellularLocation>
</comment>
<dbReference type="PANTHER" id="PTHR11629">
    <property type="entry name" value="VACUOLAR PROTON ATPASES"/>
    <property type="match status" value="1"/>
</dbReference>
<comment type="similarity">
    <text evidence="2 10">Belongs to the V-ATPase 116 kDa subunit family.</text>
</comment>
<organism evidence="12 13">
    <name type="scientific">candidate division MSBL1 archaeon SCGC-AAA382M17</name>
    <dbReference type="NCBI Taxonomy" id="1698284"/>
    <lineage>
        <taxon>Archaea</taxon>
        <taxon>Methanobacteriati</taxon>
        <taxon>Methanobacteriota</taxon>
        <taxon>candidate division MSBL1</taxon>
    </lineage>
</organism>
<evidence type="ECO:0000256" key="1">
    <source>
        <dbReference type="ARBA" id="ARBA00004141"/>
    </source>
</evidence>
<evidence type="ECO:0000256" key="7">
    <source>
        <dbReference type="ARBA" id="ARBA00023136"/>
    </source>
</evidence>
<evidence type="ECO:0000256" key="3">
    <source>
        <dbReference type="ARBA" id="ARBA00022448"/>
    </source>
</evidence>
<keyword evidence="5 10" id="KW-1133">Transmembrane helix</keyword>
<sequence length="508" mass="56439">EILKSSKFIFTRTGAIPSSNLSELRKTVEKKTEEKYILRNSSISEEKDVFSLWVLPEDKEEIQETLNLYRVEKLKIPKESGNPKEVRKKLEKSLQEKKREKERHLQKLKEISNQHKKEMLAVRETLEIEKERAKAPDKFSRTETATIIQGWIPKDEAGEVERVISESTEEISHVKISNPGNPSGDPPTLLQNPSILRNFEVLTELFGVPGKAEIDPTPLLAITFTIYFAIMLTDTAYGLLTLLVSIGLLQGVGKTNKTIRDFSIILILGSVGTIIAGLATQSLFGDILTNPKYLGLGELEWLYHPLSNPMPLLLLSIFIGIIHEYIGVSIGVWEKIQLNKWKEAIGDGISWLLLIPGSIIVLSDTFGWLSFSAPISTLGIILTAAAILLLFIGQGPMGVMDMFSMLGNILSFTRILALSLVTGALALTFNAIASMASGIPIPVIGMILAAAIFVGGQIFSWLINLVSAFIHSLRLHYVEFFDKFYSGEGTKFEPFKAKREHTTTPSFP</sequence>
<feature type="transmembrane region" description="Helical" evidence="10">
    <location>
        <begin position="312"/>
        <end position="332"/>
    </location>
</feature>
<evidence type="ECO:0000313" key="12">
    <source>
        <dbReference type="EMBL" id="KXB08513.1"/>
    </source>
</evidence>
<feature type="transmembrane region" description="Helical" evidence="10">
    <location>
        <begin position="226"/>
        <end position="250"/>
    </location>
</feature>
<keyword evidence="3 10" id="KW-0813">Transport</keyword>
<accession>A0ABR5TMD6</accession>
<feature type="transmembrane region" description="Helical" evidence="10">
    <location>
        <begin position="368"/>
        <end position="392"/>
    </location>
</feature>
<evidence type="ECO:0000256" key="11">
    <source>
        <dbReference type="SAM" id="Coils"/>
    </source>
</evidence>
<evidence type="ECO:0000313" key="13">
    <source>
        <dbReference type="Proteomes" id="UP000070633"/>
    </source>
</evidence>
<evidence type="ECO:0000256" key="9">
    <source>
        <dbReference type="ARBA" id="ARBA00068671"/>
    </source>
</evidence>
<feature type="transmembrane region" description="Helical" evidence="10">
    <location>
        <begin position="439"/>
        <end position="466"/>
    </location>
</feature>
<comment type="function">
    <text evidence="8">Component of the A-type ATP synthase that produces ATP from ADP in the presence of a proton gradient across the membrane.</text>
</comment>
<keyword evidence="4 10" id="KW-0812">Transmembrane</keyword>
<keyword evidence="13" id="KW-1185">Reference proteome</keyword>
<protein>
    <recommendedName>
        <fullName evidence="9 10">A-type ATP synthase subunit I</fullName>
    </recommendedName>
</protein>
<evidence type="ECO:0000256" key="2">
    <source>
        <dbReference type="ARBA" id="ARBA00009904"/>
    </source>
</evidence>
<keyword evidence="7 10" id="KW-0472">Membrane</keyword>
<gene>
    <name evidence="12" type="ORF">AKJ55_00820</name>
</gene>
<feature type="transmembrane region" description="Helical" evidence="10">
    <location>
        <begin position="412"/>
        <end position="433"/>
    </location>
</feature>
<evidence type="ECO:0000256" key="4">
    <source>
        <dbReference type="ARBA" id="ARBA00022692"/>
    </source>
</evidence>
<dbReference type="Pfam" id="PF01496">
    <property type="entry name" value="V_ATPase_I"/>
    <property type="match status" value="2"/>
</dbReference>
<feature type="non-terminal residue" evidence="12">
    <location>
        <position position="1"/>
    </location>
</feature>
<name>A0ABR5TMD6_9EURY</name>
<proteinExistence type="inferred from homology"/>
<dbReference type="PANTHER" id="PTHR11629:SF63">
    <property type="entry name" value="V-TYPE PROTON ATPASE SUBUNIT A"/>
    <property type="match status" value="1"/>
</dbReference>
<dbReference type="EMBL" id="LHYI01000015">
    <property type="protein sequence ID" value="KXB08513.1"/>
    <property type="molecule type" value="Genomic_DNA"/>
</dbReference>
<dbReference type="Proteomes" id="UP000070633">
    <property type="component" value="Unassembled WGS sequence"/>
</dbReference>
<feature type="transmembrane region" description="Helical" evidence="10">
    <location>
        <begin position="344"/>
        <end position="362"/>
    </location>
</feature>
<keyword evidence="11" id="KW-0175">Coiled coil</keyword>
<dbReference type="InterPro" id="IPR002490">
    <property type="entry name" value="V-ATPase_116kDa_su"/>
</dbReference>
<reference evidence="12 13" key="1">
    <citation type="journal article" date="2016" name="Sci. Rep.">
        <title>Metabolic traits of an uncultured archaeal lineage -MSBL1- from brine pools of the Red Sea.</title>
        <authorList>
            <person name="Mwirichia R."/>
            <person name="Alam I."/>
            <person name="Rashid M."/>
            <person name="Vinu M."/>
            <person name="Ba-Alawi W."/>
            <person name="Anthony Kamau A."/>
            <person name="Kamanda Ngugi D."/>
            <person name="Goker M."/>
            <person name="Klenk H.P."/>
            <person name="Bajic V."/>
            <person name="Stingl U."/>
        </authorList>
    </citation>
    <scope>NUCLEOTIDE SEQUENCE [LARGE SCALE GENOMIC DNA]</scope>
    <source>
        <strain evidence="12">SCGC-AAA382M17</strain>
    </source>
</reference>
<evidence type="ECO:0000256" key="10">
    <source>
        <dbReference type="RuleBase" id="RU361189"/>
    </source>
</evidence>
<comment type="caution">
    <text evidence="12">The sequence shown here is derived from an EMBL/GenBank/DDBJ whole genome shotgun (WGS) entry which is preliminary data.</text>
</comment>
<feature type="transmembrane region" description="Helical" evidence="10">
    <location>
        <begin position="262"/>
        <end position="284"/>
    </location>
</feature>
<keyword evidence="6 10" id="KW-0406">Ion transport</keyword>
<evidence type="ECO:0000256" key="8">
    <source>
        <dbReference type="ARBA" id="ARBA00059506"/>
    </source>
</evidence>
<feature type="coiled-coil region" evidence="11">
    <location>
        <begin position="87"/>
        <end position="118"/>
    </location>
</feature>